<reference evidence="2 3" key="1">
    <citation type="submission" date="2020-04" db="EMBL/GenBank/DDBJ databases">
        <title>Vibrio sp. SM6, a novel species isolated from seawater.</title>
        <authorList>
            <person name="Wang X."/>
        </authorList>
    </citation>
    <scope>NUCLEOTIDE SEQUENCE [LARGE SCALE GENOMIC DNA]</scope>
    <source>
        <strain evidence="2 3">SM6</strain>
    </source>
</reference>
<accession>A0A7X8YG55</accession>
<dbReference type="GO" id="GO:0005829">
    <property type="term" value="C:cytosol"/>
    <property type="evidence" value="ECO:0007669"/>
    <property type="project" value="TreeGrafter"/>
</dbReference>
<sequence length="208" mass="23192">MNMLRFDQNESVPSTQTYIAQTVFDVEAVDADHTEEKQDKAKAMLDRLFPLAQGSHTEVSSYLIDYHHVLAFFKDGTHSGLATPKQFVAYTGQRDKPASILLQDDSGSHAEIVMGSHKGTGHIELMTIDDILLETRTTFSGSVAEDLDMCGSQASVSTQRQQETSALRHWISLVKRGASGQPLAYSEDREFTGRDGEDYILHYCYLPK</sequence>
<evidence type="ECO:0000313" key="3">
    <source>
        <dbReference type="Proteomes" id="UP000535589"/>
    </source>
</evidence>
<dbReference type="PANTHER" id="PTHR42739">
    <property type="entry name" value="MALATE SYNTHASE G"/>
    <property type="match status" value="1"/>
</dbReference>
<dbReference type="InterPro" id="IPR048357">
    <property type="entry name" value="MSG_insertion"/>
</dbReference>
<dbReference type="EMBL" id="JABAIK010000003">
    <property type="protein sequence ID" value="NLS12056.1"/>
    <property type="molecule type" value="Genomic_DNA"/>
</dbReference>
<dbReference type="RefSeq" id="WP_168835166.1">
    <property type="nucleotide sequence ID" value="NZ_JABAIK010000003.1"/>
</dbReference>
<feature type="domain" description="Malate synthase G alpha-beta insertion" evidence="1">
    <location>
        <begin position="40"/>
        <end position="103"/>
    </location>
</feature>
<dbReference type="GO" id="GO:0009436">
    <property type="term" value="P:glyoxylate catabolic process"/>
    <property type="evidence" value="ECO:0007669"/>
    <property type="project" value="TreeGrafter"/>
</dbReference>
<dbReference type="Gene3D" id="2.170.170.11">
    <property type="entry name" value="Malate synthase G - maily-beta sub-domain"/>
    <property type="match status" value="1"/>
</dbReference>
<dbReference type="AlphaFoldDB" id="A0A7X8YG55"/>
<dbReference type="SUPFAM" id="SSF51645">
    <property type="entry name" value="Malate synthase G"/>
    <property type="match status" value="1"/>
</dbReference>
<dbReference type="PANTHER" id="PTHR42739:SF1">
    <property type="entry name" value="MALATE SYNTHASE G"/>
    <property type="match status" value="1"/>
</dbReference>
<proteinExistence type="predicted"/>
<dbReference type="GO" id="GO:0000287">
    <property type="term" value="F:magnesium ion binding"/>
    <property type="evidence" value="ECO:0007669"/>
    <property type="project" value="TreeGrafter"/>
</dbReference>
<keyword evidence="3" id="KW-1185">Reference proteome</keyword>
<name>A0A7X8YG55_9VIBR</name>
<gene>
    <name evidence="2" type="ORF">HGP28_04005</name>
</gene>
<dbReference type="NCBIfam" id="NF006511">
    <property type="entry name" value="PRK08951.1"/>
    <property type="match status" value="1"/>
</dbReference>
<evidence type="ECO:0000259" key="1">
    <source>
        <dbReference type="Pfam" id="PF20658"/>
    </source>
</evidence>
<dbReference type="InterPro" id="IPR006253">
    <property type="entry name" value="Malate_synthG"/>
</dbReference>
<comment type="caution">
    <text evidence="2">The sequence shown here is derived from an EMBL/GenBank/DDBJ whole genome shotgun (WGS) entry which is preliminary data.</text>
</comment>
<dbReference type="Pfam" id="PF20658">
    <property type="entry name" value="MSG_insertion"/>
    <property type="match status" value="1"/>
</dbReference>
<dbReference type="GO" id="GO:0004474">
    <property type="term" value="F:malate synthase activity"/>
    <property type="evidence" value="ECO:0007669"/>
    <property type="project" value="InterPro"/>
</dbReference>
<evidence type="ECO:0000313" key="2">
    <source>
        <dbReference type="EMBL" id="NLS12056.1"/>
    </source>
</evidence>
<organism evidence="2 3">
    <name type="scientific">Vibrio agarilyticus</name>
    <dbReference type="NCBI Taxonomy" id="2726741"/>
    <lineage>
        <taxon>Bacteria</taxon>
        <taxon>Pseudomonadati</taxon>
        <taxon>Pseudomonadota</taxon>
        <taxon>Gammaproteobacteria</taxon>
        <taxon>Vibrionales</taxon>
        <taxon>Vibrionaceae</taxon>
        <taxon>Vibrio</taxon>
    </lineage>
</organism>
<dbReference type="InterPro" id="IPR011076">
    <property type="entry name" value="Malate_synth_sf"/>
</dbReference>
<protein>
    <recommendedName>
        <fullName evidence="1">Malate synthase G alpha-beta insertion domain-containing protein</fullName>
    </recommendedName>
</protein>
<dbReference type="GO" id="GO:0006097">
    <property type="term" value="P:glyoxylate cycle"/>
    <property type="evidence" value="ECO:0007669"/>
    <property type="project" value="InterPro"/>
</dbReference>
<dbReference type="Proteomes" id="UP000535589">
    <property type="component" value="Unassembled WGS sequence"/>
</dbReference>